<dbReference type="EMBL" id="CAEZYZ010000300">
    <property type="protein sequence ID" value="CAB4763657.1"/>
    <property type="molecule type" value="Genomic_DNA"/>
</dbReference>
<dbReference type="EMBL" id="CAFBPD010000269">
    <property type="protein sequence ID" value="CAB5021648.1"/>
    <property type="molecule type" value="Genomic_DNA"/>
</dbReference>
<organism evidence="1">
    <name type="scientific">freshwater metagenome</name>
    <dbReference type="NCBI Taxonomy" id="449393"/>
    <lineage>
        <taxon>unclassified sequences</taxon>
        <taxon>metagenomes</taxon>
        <taxon>ecological metagenomes</taxon>
    </lineage>
</organism>
<sequence length="105" mass="10931">MVVAAPPRIARAVAGPPVNVIMSTPECETSTCPAFVPVTTFTTPGGSRSSIMRRKRSTLAEAYSDGFTTTVQPTASAGAILFASVMSGEFQERTAATTPTGSRYV</sequence>
<dbReference type="AlphaFoldDB" id="A0A6J6UZA7"/>
<evidence type="ECO:0000313" key="2">
    <source>
        <dbReference type="EMBL" id="CAB4992996.1"/>
    </source>
</evidence>
<gene>
    <name evidence="1" type="ORF">UFOPK2810_01518</name>
    <name evidence="2" type="ORF">UFOPK3957_01111</name>
    <name evidence="3" type="ORF">UFOPK4061_01432</name>
</gene>
<dbReference type="EMBL" id="CAFBOM010000186">
    <property type="protein sequence ID" value="CAB4992996.1"/>
    <property type="molecule type" value="Genomic_DNA"/>
</dbReference>
<evidence type="ECO:0000313" key="1">
    <source>
        <dbReference type="EMBL" id="CAB4763657.1"/>
    </source>
</evidence>
<proteinExistence type="predicted"/>
<protein>
    <submittedName>
        <fullName evidence="1">Unannotated protein</fullName>
    </submittedName>
</protein>
<name>A0A6J6UZA7_9ZZZZ</name>
<evidence type="ECO:0000313" key="3">
    <source>
        <dbReference type="EMBL" id="CAB5021648.1"/>
    </source>
</evidence>
<reference evidence="1" key="1">
    <citation type="submission" date="2020-05" db="EMBL/GenBank/DDBJ databases">
        <authorList>
            <person name="Chiriac C."/>
            <person name="Salcher M."/>
            <person name="Ghai R."/>
            <person name="Kavagutti S V."/>
        </authorList>
    </citation>
    <scope>NUCLEOTIDE SEQUENCE</scope>
</reference>
<accession>A0A6J6UZA7</accession>